<dbReference type="GO" id="GO:0016939">
    <property type="term" value="C:kinesin II complex"/>
    <property type="evidence" value="ECO:0007669"/>
    <property type="project" value="TreeGrafter"/>
</dbReference>
<dbReference type="SMART" id="SM01297">
    <property type="entry name" value="KAP"/>
    <property type="match status" value="1"/>
</dbReference>
<sequence length="549" mass="62591">MSAFARLLEGDSNVEMSFIISKVLLAISKVADFHEILANHRVGATILRVIELELKRVGHRLEMKSQPFTTRQEHFFFICLSILANLADNITTLRKMVKKGLVPIVVGCLQMKSVKSLMVSLQLLRLSSIFEETAVEIATQGQNVIPKLVCMLQVQCVNIRSDVISILFNLSFLEQCLDLISNQEEVHKFLVDNLHEEQLNQRALCLVYHLSSKHENRQKFFEAGVSGYLIKALKTAKKQEMNKALAGLLVNMTLHPLCAEYFVKNCFVDFVMSTLQEVESNLDFTVHVLLKALRNMSAWSRSLQCKIAQTLEDQESTCLQGHVERPASYIDLTEQRSLYWEQNFWNAHVSFLWSCTFQCENEDIVVELVGILSNLTIDDLPAGNQWHNLMEEYNSDMMQFLKRVLDPNDGSVAPCCDDLKLEVIFWLGELCADKECSCWLVNVLDCINRIFTQSFVRRKDDEMSIAILFFYEQLLLHEETRFQVIGGDGVIDAILLCLEERSSLGYTAAKCLTLIEDLDRNHDGSLGDVGCYIREKRFSLVAITDEVDS</sequence>
<dbReference type="GO" id="GO:0005930">
    <property type="term" value="C:axoneme"/>
    <property type="evidence" value="ECO:0007669"/>
    <property type="project" value="TreeGrafter"/>
</dbReference>
<dbReference type="Gene3D" id="1.25.10.10">
    <property type="entry name" value="Leucine-rich Repeat Variant"/>
    <property type="match status" value="1"/>
</dbReference>
<dbReference type="SUPFAM" id="SSF48371">
    <property type="entry name" value="ARM repeat"/>
    <property type="match status" value="1"/>
</dbReference>
<dbReference type="GO" id="GO:0007018">
    <property type="term" value="P:microtubule-based movement"/>
    <property type="evidence" value="ECO:0007669"/>
    <property type="project" value="TreeGrafter"/>
</dbReference>
<dbReference type="GO" id="GO:0044782">
    <property type="term" value="P:cilium organization"/>
    <property type="evidence" value="ECO:0007669"/>
    <property type="project" value="TreeGrafter"/>
</dbReference>
<dbReference type="EMBL" id="JATAAI010000033">
    <property type="protein sequence ID" value="KAK1735584.1"/>
    <property type="molecule type" value="Genomic_DNA"/>
</dbReference>
<organism evidence="1 2">
    <name type="scientific">Skeletonema marinoi</name>
    <dbReference type="NCBI Taxonomy" id="267567"/>
    <lineage>
        <taxon>Eukaryota</taxon>
        <taxon>Sar</taxon>
        <taxon>Stramenopiles</taxon>
        <taxon>Ochrophyta</taxon>
        <taxon>Bacillariophyta</taxon>
        <taxon>Coscinodiscophyceae</taxon>
        <taxon>Thalassiosirophycidae</taxon>
        <taxon>Thalassiosirales</taxon>
        <taxon>Skeletonemataceae</taxon>
        <taxon>Skeletonema</taxon>
        <taxon>Skeletonema marinoi-dohrnii complex</taxon>
    </lineage>
</organism>
<dbReference type="Pfam" id="PF05804">
    <property type="entry name" value="KAP"/>
    <property type="match status" value="2"/>
</dbReference>
<dbReference type="Proteomes" id="UP001224775">
    <property type="component" value="Unassembled WGS sequence"/>
</dbReference>
<proteinExistence type="predicted"/>
<dbReference type="GO" id="GO:0035869">
    <property type="term" value="C:ciliary transition zone"/>
    <property type="evidence" value="ECO:0007669"/>
    <property type="project" value="TreeGrafter"/>
</dbReference>
<dbReference type="InterPro" id="IPR008658">
    <property type="entry name" value="KAP3"/>
</dbReference>
<dbReference type="PANTHER" id="PTHR15605">
    <property type="entry name" value="KINESIN-ASSOCIATED PROTEINS"/>
    <property type="match status" value="1"/>
</dbReference>
<evidence type="ECO:0000313" key="1">
    <source>
        <dbReference type="EMBL" id="KAK1735584.1"/>
    </source>
</evidence>
<dbReference type="PANTHER" id="PTHR15605:SF2">
    <property type="entry name" value="KINESIN-ASSOCIATED PROTEIN 3"/>
    <property type="match status" value="1"/>
</dbReference>
<keyword evidence="2" id="KW-1185">Reference proteome</keyword>
<evidence type="ECO:0000313" key="2">
    <source>
        <dbReference type="Proteomes" id="UP001224775"/>
    </source>
</evidence>
<reference evidence="1" key="1">
    <citation type="submission" date="2023-06" db="EMBL/GenBank/DDBJ databases">
        <title>Survivors Of The Sea: Transcriptome response of Skeletonema marinoi to long-term dormancy.</title>
        <authorList>
            <person name="Pinder M.I.M."/>
            <person name="Kourtchenko O."/>
            <person name="Robertson E.K."/>
            <person name="Larsson T."/>
            <person name="Maumus F."/>
            <person name="Osuna-Cruz C.M."/>
            <person name="Vancaester E."/>
            <person name="Stenow R."/>
            <person name="Vandepoele K."/>
            <person name="Ploug H."/>
            <person name="Bruchert V."/>
            <person name="Godhe A."/>
            <person name="Topel M."/>
        </authorList>
    </citation>
    <scope>NUCLEOTIDE SEQUENCE</scope>
    <source>
        <strain evidence="1">R05AC</strain>
    </source>
</reference>
<comment type="caution">
    <text evidence="1">The sequence shown here is derived from an EMBL/GenBank/DDBJ whole genome shotgun (WGS) entry which is preliminary data.</text>
</comment>
<accession>A0AAD9D7D0</accession>
<protein>
    <submittedName>
        <fullName evidence="1">Kinesin-associated protein 3</fullName>
    </submittedName>
</protein>
<dbReference type="GO" id="GO:0019894">
    <property type="term" value="F:kinesin binding"/>
    <property type="evidence" value="ECO:0007669"/>
    <property type="project" value="InterPro"/>
</dbReference>
<dbReference type="AlphaFoldDB" id="A0AAD9D7D0"/>
<name>A0AAD9D7D0_9STRA</name>
<dbReference type="InterPro" id="IPR011989">
    <property type="entry name" value="ARM-like"/>
</dbReference>
<dbReference type="InterPro" id="IPR016024">
    <property type="entry name" value="ARM-type_fold"/>
</dbReference>
<gene>
    <name evidence="1" type="ORF">QTG54_013747</name>
</gene>